<dbReference type="PANTHER" id="PTHR35395">
    <property type="entry name" value="DUF6536 DOMAIN-CONTAINING PROTEIN"/>
    <property type="match status" value="1"/>
</dbReference>
<reference evidence="3" key="1">
    <citation type="submission" date="2023-06" db="EMBL/GenBank/DDBJ databases">
        <title>Genome-scale phylogeny and comparative genomics of the fungal order Sordariales.</title>
        <authorList>
            <consortium name="Lawrence Berkeley National Laboratory"/>
            <person name="Hensen N."/>
            <person name="Bonometti L."/>
            <person name="Westerberg I."/>
            <person name="Brannstrom I.O."/>
            <person name="Guillou S."/>
            <person name="Cros-Aarteil S."/>
            <person name="Calhoun S."/>
            <person name="Haridas S."/>
            <person name="Kuo A."/>
            <person name="Mondo S."/>
            <person name="Pangilinan J."/>
            <person name="Riley R."/>
            <person name="Labutti K."/>
            <person name="Andreopoulos B."/>
            <person name="Lipzen A."/>
            <person name="Chen C."/>
            <person name="Yanf M."/>
            <person name="Daum C."/>
            <person name="Ng V."/>
            <person name="Clum A."/>
            <person name="Steindorff A."/>
            <person name="Ohm R."/>
            <person name="Martin F."/>
            <person name="Silar P."/>
            <person name="Natvig D."/>
            <person name="Lalanne C."/>
            <person name="Gautier V."/>
            <person name="Ament-Velasquez S.L."/>
            <person name="Kruys A."/>
            <person name="Hutchinson M.I."/>
            <person name="Powell A.J."/>
            <person name="Barry K."/>
            <person name="Miller A.N."/>
            <person name="Grigoriev I.V."/>
            <person name="Debuchy R."/>
            <person name="Gladieux P."/>
            <person name="Thoren M.H."/>
            <person name="Johannesson H."/>
        </authorList>
    </citation>
    <scope>NUCLEOTIDE SEQUENCE</scope>
    <source>
        <strain evidence="3">CBS 606.72</strain>
    </source>
</reference>
<keyword evidence="4" id="KW-1185">Reference proteome</keyword>
<feature type="transmembrane region" description="Helical" evidence="1">
    <location>
        <begin position="534"/>
        <end position="557"/>
    </location>
</feature>
<comment type="caution">
    <text evidence="3">The sequence shown here is derived from an EMBL/GenBank/DDBJ whole genome shotgun (WGS) entry which is preliminary data.</text>
</comment>
<dbReference type="InterPro" id="IPR046623">
    <property type="entry name" value="DUF6536"/>
</dbReference>
<evidence type="ECO:0000259" key="2">
    <source>
        <dbReference type="Pfam" id="PF20163"/>
    </source>
</evidence>
<dbReference type="Pfam" id="PF20163">
    <property type="entry name" value="DUF6536"/>
    <property type="match status" value="1"/>
</dbReference>
<evidence type="ECO:0000313" key="4">
    <source>
        <dbReference type="Proteomes" id="UP001175000"/>
    </source>
</evidence>
<feature type="transmembrane region" description="Helical" evidence="1">
    <location>
        <begin position="637"/>
        <end position="659"/>
    </location>
</feature>
<gene>
    <name evidence="3" type="ORF">B0T14DRAFT_563186</name>
</gene>
<accession>A0AA39X500</accession>
<keyword evidence="1" id="KW-0812">Transmembrane</keyword>
<organism evidence="3 4">
    <name type="scientific">Immersiella caudata</name>
    <dbReference type="NCBI Taxonomy" id="314043"/>
    <lineage>
        <taxon>Eukaryota</taxon>
        <taxon>Fungi</taxon>
        <taxon>Dikarya</taxon>
        <taxon>Ascomycota</taxon>
        <taxon>Pezizomycotina</taxon>
        <taxon>Sordariomycetes</taxon>
        <taxon>Sordariomycetidae</taxon>
        <taxon>Sordariales</taxon>
        <taxon>Lasiosphaeriaceae</taxon>
        <taxon>Immersiella</taxon>
    </lineage>
</organism>
<sequence>MRKPKIFGAAQRRFDAVSKLVSIQRNLLWAAFGTCFLVFLINLCLYLIASTKLTTDGREDFVRDIYRGDCGVAERASLAAHAVINLLSTVMLWASNLAMQLATAPNRAAIDRAHKKGQWFDIGVLSLHNLKSIPAVNRVVWLVLALSSVPIHFLYNSVVFNTLNANAYRWHTVREDFFDPLPPPPTTDRYRGYAYDRYDCLGDGPALYNDDRIVISESASAILEGYLERKDAYKNASLVECLQKFNNPFVYRPNVLLVGKERVTAQVRCLKYKSIPNPDSTLLSSGVRGLNDSYMPDPTQAFDPGTLCLTTTGYVLENRMRYCNLMGSGEAVEGFKFQIHGAEVDYCIYDDSTDASNKAQNECRLQCSPELLLAVTIFNFLKCCCILWVIYHNKTCVLIVTLGDAIASFLEEPDPYTKNFGVATKASITKNLIGGSFQGQGRALNWEKKAVLWWHAVEPETWFVALFFFFGVIGSASFCVAHEVILQNIYLRDASLAGLWRLGFGDARWEALVSWGQAEMGARGLFENLVIANMWQVLLSLLYTAFNLILASQLVALEWSRFGNTAKPKGLRVSRPEGDQRSAHYFSMPYRYALPTMAFFYLAHFLVSQSSFVIRLVMYDWDGTPLVGRTLAGFSPIPSFLGLIFSALLFIAYMVNSLLRRYPSDPRMPLVGTNSLAISANCHPPEGDKQPHLMKLAWGVVDSPSPGGQGRICSFTSLNTSPPGDEDPIFGLDEKHKGKARAMEREDRWIARMGIWAGV</sequence>
<evidence type="ECO:0000256" key="1">
    <source>
        <dbReference type="SAM" id="Phobius"/>
    </source>
</evidence>
<dbReference type="AlphaFoldDB" id="A0AA39X500"/>
<name>A0AA39X500_9PEZI</name>
<feature type="transmembrane region" description="Helical" evidence="1">
    <location>
        <begin position="27"/>
        <end position="49"/>
    </location>
</feature>
<proteinExistence type="predicted"/>
<protein>
    <recommendedName>
        <fullName evidence="2">DUF6536 domain-containing protein</fullName>
    </recommendedName>
</protein>
<feature type="domain" description="DUF6536" evidence="2">
    <location>
        <begin position="26"/>
        <end position="178"/>
    </location>
</feature>
<keyword evidence="1" id="KW-1133">Transmembrane helix</keyword>
<feature type="transmembrane region" description="Helical" evidence="1">
    <location>
        <begin position="135"/>
        <end position="155"/>
    </location>
</feature>
<dbReference type="PANTHER" id="PTHR35395:SF1">
    <property type="entry name" value="DUF6536 DOMAIN-CONTAINING PROTEIN"/>
    <property type="match status" value="1"/>
</dbReference>
<feature type="transmembrane region" description="Helical" evidence="1">
    <location>
        <begin position="598"/>
        <end position="617"/>
    </location>
</feature>
<feature type="transmembrane region" description="Helical" evidence="1">
    <location>
        <begin position="462"/>
        <end position="485"/>
    </location>
</feature>
<dbReference type="EMBL" id="JAULSU010000002">
    <property type="protein sequence ID" value="KAK0627378.1"/>
    <property type="molecule type" value="Genomic_DNA"/>
</dbReference>
<evidence type="ECO:0000313" key="3">
    <source>
        <dbReference type="EMBL" id="KAK0627378.1"/>
    </source>
</evidence>
<dbReference type="Proteomes" id="UP001175000">
    <property type="component" value="Unassembled WGS sequence"/>
</dbReference>
<keyword evidence="1" id="KW-0472">Membrane</keyword>